<dbReference type="Proteomes" id="UP000639772">
    <property type="component" value="Unassembled WGS sequence"/>
</dbReference>
<gene>
    <name evidence="1" type="ORF">HPP92_010764</name>
</gene>
<accession>A0A835V3T5</accession>
<evidence type="ECO:0000313" key="2">
    <source>
        <dbReference type="Proteomes" id="UP000639772"/>
    </source>
</evidence>
<protein>
    <submittedName>
        <fullName evidence="1">Uncharacterized protein</fullName>
    </submittedName>
</protein>
<sequence length="93" mass="10104">MAISMKRGFALVKIMGLARLKGIQINHSKISPSDNKVFHSLGIAVSSSSPRRIMLPLAPLFSQVGCPLPLEDFHEEGREGRFMLRDLGASQGG</sequence>
<organism evidence="1 2">
    <name type="scientific">Vanilla planifolia</name>
    <name type="common">Vanilla</name>
    <dbReference type="NCBI Taxonomy" id="51239"/>
    <lineage>
        <taxon>Eukaryota</taxon>
        <taxon>Viridiplantae</taxon>
        <taxon>Streptophyta</taxon>
        <taxon>Embryophyta</taxon>
        <taxon>Tracheophyta</taxon>
        <taxon>Spermatophyta</taxon>
        <taxon>Magnoliopsida</taxon>
        <taxon>Liliopsida</taxon>
        <taxon>Asparagales</taxon>
        <taxon>Orchidaceae</taxon>
        <taxon>Vanilloideae</taxon>
        <taxon>Vanilleae</taxon>
        <taxon>Vanilla</taxon>
    </lineage>
</organism>
<proteinExistence type="predicted"/>
<name>A0A835V3T5_VANPL</name>
<dbReference type="AlphaFoldDB" id="A0A835V3T5"/>
<dbReference type="EMBL" id="JADCNM010000005">
    <property type="protein sequence ID" value="KAG0482680.1"/>
    <property type="molecule type" value="Genomic_DNA"/>
</dbReference>
<comment type="caution">
    <text evidence="1">The sequence shown here is derived from an EMBL/GenBank/DDBJ whole genome shotgun (WGS) entry which is preliminary data.</text>
</comment>
<evidence type="ECO:0000313" key="1">
    <source>
        <dbReference type="EMBL" id="KAG0482680.1"/>
    </source>
</evidence>
<reference evidence="1 2" key="1">
    <citation type="journal article" date="2020" name="Nat. Food">
        <title>A phased Vanilla planifolia genome enables genetic improvement of flavour and production.</title>
        <authorList>
            <person name="Hasing T."/>
            <person name="Tang H."/>
            <person name="Brym M."/>
            <person name="Khazi F."/>
            <person name="Huang T."/>
            <person name="Chambers A.H."/>
        </authorList>
    </citation>
    <scope>NUCLEOTIDE SEQUENCE [LARGE SCALE GENOMIC DNA]</scope>
    <source>
        <tissue evidence="1">Leaf</tissue>
    </source>
</reference>